<dbReference type="PANTHER" id="PTHR28026:SF9">
    <property type="entry name" value="2-HYDROXY-PALMITIC ACID DIOXYGENASE MPO1"/>
    <property type="match status" value="1"/>
</dbReference>
<dbReference type="OrthoDB" id="2124888at2759"/>
<evidence type="ECO:0000313" key="3">
    <source>
        <dbReference type="Proteomes" id="UP000063063"/>
    </source>
</evidence>
<feature type="transmembrane region" description="Helical" evidence="1">
    <location>
        <begin position="134"/>
        <end position="152"/>
    </location>
</feature>
<evidence type="ECO:0000313" key="2">
    <source>
        <dbReference type="EMBL" id="AIO02059.1"/>
    </source>
</evidence>
<dbReference type="GO" id="GO:0005783">
    <property type="term" value="C:endoplasmic reticulum"/>
    <property type="evidence" value="ECO:0007669"/>
    <property type="project" value="TreeGrafter"/>
</dbReference>
<dbReference type="Proteomes" id="UP000063063">
    <property type="component" value="Chromosome 34"/>
</dbReference>
<dbReference type="AlphaFoldDB" id="A0A088S1C2"/>
<feature type="transmembrane region" description="Helical" evidence="1">
    <location>
        <begin position="63"/>
        <end position="83"/>
    </location>
</feature>
<dbReference type="GO" id="GO:0016020">
    <property type="term" value="C:membrane"/>
    <property type="evidence" value="ECO:0007669"/>
    <property type="project" value="GOC"/>
</dbReference>
<keyword evidence="1" id="KW-0812">Transmembrane</keyword>
<sequence>MLAYLESYFDLRKSFVFYGAYHHQWQNQMIHVIFVPAIFTTAMSFLARVPIAGGITLSHITAAFYAVSFIKMEPVAGALYAPIIGAMEYLGLRVLINHVPISIAIHALGWAVQIMGHKFLEGRQPAFMEDPLQAIHAALLFAWLEVLFFLGYRPAMKAELDKLIKVQIEKMNAAKQAGKAPIMKVAPKKVST</sequence>
<dbReference type="eggNOG" id="KOG3292">
    <property type="taxonomic scope" value="Eukaryota"/>
</dbReference>
<gene>
    <name evidence="2" type="ORF">LPMP_344380</name>
</gene>
<evidence type="ECO:0008006" key="4">
    <source>
        <dbReference type="Google" id="ProtNLM"/>
    </source>
</evidence>
<dbReference type="PANTHER" id="PTHR28026">
    <property type="entry name" value="DUF962 DOMAIN PROTEIN (AFU_ORTHOLOGUE AFUA_8G05310)"/>
    <property type="match status" value="1"/>
</dbReference>
<dbReference type="VEuPathDB" id="TriTrypDB:LPMP_344380"/>
<dbReference type="GO" id="GO:0046521">
    <property type="term" value="P:sphingoid catabolic process"/>
    <property type="evidence" value="ECO:0007669"/>
    <property type="project" value="TreeGrafter"/>
</dbReference>
<dbReference type="EMBL" id="CP009403">
    <property type="protein sequence ID" value="AIO02059.1"/>
    <property type="molecule type" value="Genomic_DNA"/>
</dbReference>
<accession>A0A088S1C2</accession>
<keyword evidence="1" id="KW-0472">Membrane</keyword>
<feature type="transmembrane region" description="Helical" evidence="1">
    <location>
        <begin position="95"/>
        <end position="114"/>
    </location>
</feature>
<evidence type="ECO:0000256" key="1">
    <source>
        <dbReference type="SAM" id="Phobius"/>
    </source>
</evidence>
<reference evidence="2 3" key="1">
    <citation type="journal article" date="2015" name="Sci. Rep.">
        <title>The genome of Leishmania panamensis: insights into genomics of the L. (Viannia) subgenus.</title>
        <authorList>
            <person name="Llanes A."/>
            <person name="Restrepo C.M."/>
            <person name="Vecchio G.D."/>
            <person name="Anguizola F.J."/>
            <person name="Lleonart R."/>
        </authorList>
    </citation>
    <scope>NUCLEOTIDE SEQUENCE [LARGE SCALE GENOMIC DNA]</scope>
    <source>
        <strain evidence="2 3">MHOM/PA/94/PSC-1</strain>
    </source>
</reference>
<dbReference type="Pfam" id="PF06127">
    <property type="entry name" value="Mpo1-like"/>
    <property type="match status" value="1"/>
</dbReference>
<organism evidence="2 3">
    <name type="scientific">Leishmania panamensis</name>
    <dbReference type="NCBI Taxonomy" id="5679"/>
    <lineage>
        <taxon>Eukaryota</taxon>
        <taxon>Discoba</taxon>
        <taxon>Euglenozoa</taxon>
        <taxon>Kinetoplastea</taxon>
        <taxon>Metakinetoplastina</taxon>
        <taxon>Trypanosomatida</taxon>
        <taxon>Trypanosomatidae</taxon>
        <taxon>Leishmaniinae</taxon>
        <taxon>Leishmania</taxon>
        <taxon>Leishmania guyanensis species complex</taxon>
    </lineage>
</organism>
<proteinExistence type="predicted"/>
<protein>
    <recommendedName>
        <fullName evidence="4">DUF962 domain-containing protein</fullName>
    </recommendedName>
</protein>
<dbReference type="InterPro" id="IPR009305">
    <property type="entry name" value="Mpo1-like"/>
</dbReference>
<feature type="transmembrane region" description="Helical" evidence="1">
    <location>
        <begin position="32"/>
        <end position="51"/>
    </location>
</feature>
<keyword evidence="3" id="KW-1185">Reference proteome</keyword>
<keyword evidence="1" id="KW-1133">Transmembrane helix</keyword>
<name>A0A088S1C2_LEIPA</name>
<dbReference type="GeneID" id="22578943"/>
<dbReference type="KEGG" id="lpan:LPMP_344380"/>
<dbReference type="VEuPathDB" id="TriTrypDB:LPAL13_340051700"/>
<dbReference type="RefSeq" id="XP_010702859.1">
    <property type="nucleotide sequence ID" value="XM_010704557.1"/>
</dbReference>